<comment type="caution">
    <text evidence="1">The sequence shown here is derived from an EMBL/GenBank/DDBJ whole genome shotgun (WGS) entry which is preliminary data.</text>
</comment>
<name>A0ACB8UXP2_9EURO</name>
<organism evidence="1">
    <name type="scientific">Ophidiomyces ophidiicola</name>
    <dbReference type="NCBI Taxonomy" id="1387563"/>
    <lineage>
        <taxon>Eukaryota</taxon>
        <taxon>Fungi</taxon>
        <taxon>Dikarya</taxon>
        <taxon>Ascomycota</taxon>
        <taxon>Pezizomycotina</taxon>
        <taxon>Eurotiomycetes</taxon>
        <taxon>Eurotiomycetidae</taxon>
        <taxon>Onygenales</taxon>
        <taxon>Onygenaceae</taxon>
        <taxon>Ophidiomyces</taxon>
    </lineage>
</organism>
<reference evidence="1" key="1">
    <citation type="journal article" date="2022" name="bioRxiv">
        <title>Population genetic analysis of Ophidiomyces ophidiicola, the causative agent of snake fungal disease, indicates recent introductions to the USA.</title>
        <authorList>
            <person name="Ladner J.T."/>
            <person name="Palmer J.M."/>
            <person name="Ettinger C.L."/>
            <person name="Stajich J.E."/>
            <person name="Farrell T.M."/>
            <person name="Glorioso B.M."/>
            <person name="Lawson B."/>
            <person name="Price S.J."/>
            <person name="Stengle A.G."/>
            <person name="Grear D.A."/>
            <person name="Lorch J.M."/>
        </authorList>
    </citation>
    <scope>NUCLEOTIDE SEQUENCE</scope>
    <source>
        <strain evidence="1">NWHC 24266-5</strain>
    </source>
</reference>
<proteinExistence type="predicted"/>
<sequence length="812" mass="86060">MATLNLSTNGHSISKSYQSVINAPPPSGPAANSETYGQWAVFTVSAPLVSAFQDSSGKESVLKVHTTGEGELVDLIDEFSEGKIQFAYVKVKDPNSSLPKNVLIGWCGEGVPERTKGYFTSHLAAVAKVLHGYHVQITARSDRDLTPESITQKVADSSGAKYSAGSAPPPTTSTSKPPVALKPAFTPTRTAGSFRPLTGTHRGDTPRNEVVDEDGWGADAPPVTRSQLEKVQSAYQPTKVDMKELMSQQSSTTSSKQEQSTDSTLGNVVKGDYQPIGKVNIAEIRRQARETGELKDDRPEPIKGSYEPIGKVDIAAIRAKAQGGEPVRSPSNRISPAETGESAGNAEPRSLAERSSAFVSSERLTALPKPKVAKKFGGASSFTGTKAPLPGGFDPTGVPEAPVVGSASRTFADVGGKTPAQLWAEKKAQQGGLSPTPQQSAPSLQNQTSGEAGWKSSYTGKTWAPVQTTHTGRSSTGAVSEQNTGEREPERELPDTGNVGSIRDRFANTQPMGAAPPPASTYQRAAPSPPPLAAETKPTAIRTVPIPGLSSNVKESHEDIHQDVPPPPPQRRSPSPEAPADIPATSPIRVAMPVGRGPAGSHVTDAHEEQFSSPAPLPAKSIAEHAPKEEALEVEPPHDPARAVSQAMPVPQATATGSGIRALVQYDYEKAEDNELELREGEYVTNIDMVDEDWWLGVNARGEQGLFPRNYVEVVEESSSTHKTAAASAATGTHAIQQPGPAQQTTGAPTSAKSRGPTATALYDYEAAEDNEIGFPEGAKITNIEFPDEDWWHGEFKGKSGLFPANYVQLDE</sequence>
<evidence type="ECO:0000313" key="1">
    <source>
        <dbReference type="EMBL" id="KAI2387638.1"/>
    </source>
</evidence>
<protein>
    <submittedName>
        <fullName evidence="1">Actin binding protein</fullName>
    </submittedName>
</protein>
<dbReference type="EMBL" id="JALBCA010000037">
    <property type="protein sequence ID" value="KAI2387638.1"/>
    <property type="molecule type" value="Genomic_DNA"/>
</dbReference>
<gene>
    <name evidence="1" type="primary">ABP1</name>
    <name evidence="1" type="ORF">LOY88_002968</name>
</gene>
<accession>A0ACB8UXP2</accession>